<gene>
    <name evidence="4" type="ORF">L227DRAFT_611713</name>
</gene>
<comment type="similarity">
    <text evidence="1">Belongs to the short-chain dehydrogenases/reductases (SDR) family.</text>
</comment>
<protein>
    <submittedName>
        <fullName evidence="4">NAD(P)-binding protein</fullName>
    </submittedName>
</protein>
<evidence type="ECO:0000256" key="3">
    <source>
        <dbReference type="SAM" id="MobiDB-lite"/>
    </source>
</evidence>
<organism evidence="4 5">
    <name type="scientific">Lentinus tigrinus ALCF2SS1-6</name>
    <dbReference type="NCBI Taxonomy" id="1328759"/>
    <lineage>
        <taxon>Eukaryota</taxon>
        <taxon>Fungi</taxon>
        <taxon>Dikarya</taxon>
        <taxon>Basidiomycota</taxon>
        <taxon>Agaricomycotina</taxon>
        <taxon>Agaricomycetes</taxon>
        <taxon>Polyporales</taxon>
        <taxon>Polyporaceae</taxon>
        <taxon>Lentinus</taxon>
    </lineage>
</organism>
<dbReference type="PANTHER" id="PTHR24320">
    <property type="entry name" value="RETINOL DEHYDROGENASE"/>
    <property type="match status" value="1"/>
</dbReference>
<keyword evidence="5" id="KW-1185">Reference proteome</keyword>
<dbReference type="GO" id="GO:0016491">
    <property type="term" value="F:oxidoreductase activity"/>
    <property type="evidence" value="ECO:0007669"/>
    <property type="project" value="UniProtKB-KW"/>
</dbReference>
<dbReference type="AlphaFoldDB" id="A0A5C2S9P8"/>
<evidence type="ECO:0000313" key="4">
    <source>
        <dbReference type="EMBL" id="RPD59889.1"/>
    </source>
</evidence>
<dbReference type="STRING" id="1328759.A0A5C2S9P8"/>
<dbReference type="PANTHER" id="PTHR24320:SF281">
    <property type="entry name" value="SHORT CHAIN DEHYDROGENASE_REDUCTASE FAMILY PROTEIN (AFU_ORTHOLOGUE AFUA_5G14310)"/>
    <property type="match status" value="1"/>
</dbReference>
<keyword evidence="2" id="KW-0560">Oxidoreductase</keyword>
<name>A0A5C2S9P8_9APHY</name>
<feature type="compositionally biased region" description="Pro residues" evidence="3">
    <location>
        <begin position="171"/>
        <end position="183"/>
    </location>
</feature>
<dbReference type="SUPFAM" id="SSF51735">
    <property type="entry name" value="NAD(P)-binding Rossmann-fold domains"/>
    <property type="match status" value="1"/>
</dbReference>
<proteinExistence type="inferred from homology"/>
<dbReference type="Proteomes" id="UP000313359">
    <property type="component" value="Unassembled WGS sequence"/>
</dbReference>
<sequence>MHNALLHPKAWCPPKKSKDFHVRDIPDLTGKVALVTGGTYDVGFEIAKALASAKARVIILSPKQERAADALEHIRQHCRDKGEHPHPDVDAFECDLASLQDVKRAGDQICQREERLDIVVCTAGLGLEHFQLSEDKIDKQFAVTYLAHFLLLNRLLPLLRRTASSPTSPSTLPPQPDGKPRSPPRVILQASTLHTAASPTVHFLTYAELSPESIESSSPVALYARAQLATLLFAKRLARLLSFSRIPIRALAADPGPVHPERPHQFQKAYGPVMGTAAKAIMAPFERTPEQACLSLLWAATAPEVEEHWERWQGAYVSAPGVRGAESSMAKDEEREEMLWSMSEKLVRQMLGNDALHPWTAA</sequence>
<evidence type="ECO:0000256" key="2">
    <source>
        <dbReference type="ARBA" id="ARBA00023002"/>
    </source>
</evidence>
<dbReference type="Gene3D" id="3.40.50.720">
    <property type="entry name" value="NAD(P)-binding Rossmann-like Domain"/>
    <property type="match status" value="1"/>
</dbReference>
<accession>A0A5C2S9P8</accession>
<dbReference type="EMBL" id="ML122268">
    <property type="protein sequence ID" value="RPD59889.1"/>
    <property type="molecule type" value="Genomic_DNA"/>
</dbReference>
<dbReference type="InterPro" id="IPR036291">
    <property type="entry name" value="NAD(P)-bd_dom_sf"/>
</dbReference>
<dbReference type="OrthoDB" id="191139at2759"/>
<feature type="region of interest" description="Disordered" evidence="3">
    <location>
        <begin position="163"/>
        <end position="185"/>
    </location>
</feature>
<dbReference type="InterPro" id="IPR002347">
    <property type="entry name" value="SDR_fam"/>
</dbReference>
<evidence type="ECO:0000313" key="5">
    <source>
        <dbReference type="Proteomes" id="UP000313359"/>
    </source>
</evidence>
<evidence type="ECO:0000256" key="1">
    <source>
        <dbReference type="ARBA" id="ARBA00006484"/>
    </source>
</evidence>
<reference evidence="4" key="1">
    <citation type="journal article" date="2018" name="Genome Biol. Evol.">
        <title>Genomics and development of Lentinus tigrinus, a white-rot wood-decaying mushroom with dimorphic fruiting bodies.</title>
        <authorList>
            <person name="Wu B."/>
            <person name="Xu Z."/>
            <person name="Knudson A."/>
            <person name="Carlson A."/>
            <person name="Chen N."/>
            <person name="Kovaka S."/>
            <person name="LaButti K."/>
            <person name="Lipzen A."/>
            <person name="Pennachio C."/>
            <person name="Riley R."/>
            <person name="Schakwitz W."/>
            <person name="Umezawa K."/>
            <person name="Ohm R.A."/>
            <person name="Grigoriev I.V."/>
            <person name="Nagy L.G."/>
            <person name="Gibbons J."/>
            <person name="Hibbett D."/>
        </authorList>
    </citation>
    <scope>NUCLEOTIDE SEQUENCE [LARGE SCALE GENOMIC DNA]</scope>
    <source>
        <strain evidence="4">ALCF2SS1-6</strain>
    </source>
</reference>
<dbReference type="PRINTS" id="PR00081">
    <property type="entry name" value="GDHRDH"/>
</dbReference>
<dbReference type="Pfam" id="PF00106">
    <property type="entry name" value="adh_short"/>
    <property type="match status" value="1"/>
</dbReference>